<sequence>MELYILENTRTNNFIDPDMYSKITGIWQNVQGRPEVANMVIYGVYHNYESNYKGDYDLSIATSSFNTAKKLTVSEQGYTIFKVDRSKENGVFEAWQHIWALEESGELDRTYTLDYEKYDVNGEIEIFIAVNRD</sequence>
<dbReference type="Proteomes" id="UP001500340">
    <property type="component" value="Unassembled WGS sequence"/>
</dbReference>
<dbReference type="Gene3D" id="3.20.80.10">
    <property type="entry name" value="Regulatory factor, effector binding domain"/>
    <property type="match status" value="1"/>
</dbReference>
<dbReference type="PANTHER" id="PTHR36444">
    <property type="entry name" value="TRANSCRIPTIONAL REGULATOR PROTEIN YOBU-RELATED"/>
    <property type="match status" value="1"/>
</dbReference>
<evidence type="ECO:0000313" key="1">
    <source>
        <dbReference type="EMBL" id="GAA0373164.1"/>
    </source>
</evidence>
<proteinExistence type="predicted"/>
<protein>
    <submittedName>
        <fullName evidence="1">GyrI-like domain-containing protein</fullName>
    </submittedName>
</protein>
<dbReference type="PANTHER" id="PTHR36444:SF2">
    <property type="entry name" value="TRANSCRIPTIONAL REGULATOR PROTEIN YOBU-RELATED"/>
    <property type="match status" value="1"/>
</dbReference>
<evidence type="ECO:0000313" key="2">
    <source>
        <dbReference type="Proteomes" id="UP001500340"/>
    </source>
</evidence>
<reference evidence="1 2" key="1">
    <citation type="journal article" date="2019" name="Int. J. Syst. Evol. Microbiol.">
        <title>The Global Catalogue of Microorganisms (GCM) 10K type strain sequencing project: providing services to taxonomists for standard genome sequencing and annotation.</title>
        <authorList>
            <consortium name="The Broad Institute Genomics Platform"/>
            <consortium name="The Broad Institute Genome Sequencing Center for Infectious Disease"/>
            <person name="Wu L."/>
            <person name="Ma J."/>
        </authorList>
    </citation>
    <scope>NUCLEOTIDE SEQUENCE [LARGE SCALE GENOMIC DNA]</scope>
    <source>
        <strain evidence="1 2">JCM 12774</strain>
    </source>
</reference>
<organism evidence="1 2">
    <name type="scientific">Paenibacillus motobuensis</name>
    <dbReference type="NCBI Taxonomy" id="295324"/>
    <lineage>
        <taxon>Bacteria</taxon>
        <taxon>Bacillati</taxon>
        <taxon>Bacillota</taxon>
        <taxon>Bacilli</taxon>
        <taxon>Bacillales</taxon>
        <taxon>Paenibacillaceae</taxon>
        <taxon>Paenibacillus</taxon>
    </lineage>
</organism>
<dbReference type="InterPro" id="IPR053182">
    <property type="entry name" value="YobU-like_regulator"/>
</dbReference>
<dbReference type="RefSeq" id="WP_343855734.1">
    <property type="nucleotide sequence ID" value="NZ_BAAACX010000002.1"/>
</dbReference>
<gene>
    <name evidence="1" type="ORF">GCM10008933_00140</name>
</gene>
<dbReference type="EMBL" id="BAAACX010000002">
    <property type="protein sequence ID" value="GAA0373164.1"/>
    <property type="molecule type" value="Genomic_DNA"/>
</dbReference>
<accession>A0ABN0XUE5</accession>
<name>A0ABN0XUE5_9BACL</name>
<comment type="caution">
    <text evidence="1">The sequence shown here is derived from an EMBL/GenBank/DDBJ whole genome shotgun (WGS) entry which is preliminary data.</text>
</comment>
<keyword evidence="2" id="KW-1185">Reference proteome</keyword>
<dbReference type="InterPro" id="IPR011256">
    <property type="entry name" value="Reg_factor_effector_dom_sf"/>
</dbReference>